<evidence type="ECO:0000256" key="1">
    <source>
        <dbReference type="SAM" id="SignalP"/>
    </source>
</evidence>
<dbReference type="RefSeq" id="WP_113744913.1">
    <property type="nucleotide sequence ID" value="NZ_UAPU01000005.1"/>
</dbReference>
<reference evidence="2 3" key="1">
    <citation type="submission" date="2018-06" db="EMBL/GenBank/DDBJ databases">
        <authorList>
            <consortium name="Pathogen Informatics"/>
            <person name="Doyle S."/>
        </authorList>
    </citation>
    <scope>NUCLEOTIDE SEQUENCE [LARGE SCALE GENOMIC DNA]</scope>
    <source>
        <strain evidence="2 3">NCTC13093</strain>
    </source>
</reference>
<keyword evidence="3" id="KW-1185">Reference proteome</keyword>
<evidence type="ECO:0000313" key="3">
    <source>
        <dbReference type="Proteomes" id="UP000250086"/>
    </source>
</evidence>
<dbReference type="Proteomes" id="UP000250086">
    <property type="component" value="Unassembled WGS sequence"/>
</dbReference>
<organism evidence="2 3">
    <name type="scientific">Anaerobiospirillum thomasii</name>
    <dbReference type="NCBI Taxonomy" id="179995"/>
    <lineage>
        <taxon>Bacteria</taxon>
        <taxon>Pseudomonadati</taxon>
        <taxon>Pseudomonadota</taxon>
        <taxon>Gammaproteobacteria</taxon>
        <taxon>Aeromonadales</taxon>
        <taxon>Succinivibrionaceae</taxon>
        <taxon>Anaerobiospirillum</taxon>
    </lineage>
</organism>
<dbReference type="InterPro" id="IPR006597">
    <property type="entry name" value="Sel1-like"/>
</dbReference>
<dbReference type="EMBL" id="UAPV01000001">
    <property type="protein sequence ID" value="SPT70899.1"/>
    <property type="molecule type" value="Genomic_DNA"/>
</dbReference>
<evidence type="ECO:0008006" key="4">
    <source>
        <dbReference type="Google" id="ProtNLM"/>
    </source>
</evidence>
<dbReference type="AlphaFoldDB" id="A0A2X0V923"/>
<feature type="signal peptide" evidence="1">
    <location>
        <begin position="1"/>
        <end position="21"/>
    </location>
</feature>
<gene>
    <name evidence="2" type="ORF">NCTC13093_02325</name>
</gene>
<evidence type="ECO:0000313" key="2">
    <source>
        <dbReference type="EMBL" id="SPT70899.1"/>
    </source>
</evidence>
<dbReference type="SMART" id="SM00671">
    <property type="entry name" value="SEL1"/>
    <property type="match status" value="3"/>
</dbReference>
<protein>
    <recommendedName>
        <fullName evidence="4">Beta-lactamase</fullName>
    </recommendedName>
</protein>
<accession>A0A2X0V923</accession>
<dbReference type="InterPro" id="IPR011990">
    <property type="entry name" value="TPR-like_helical_dom_sf"/>
</dbReference>
<name>A0A2X0V923_9GAMM</name>
<dbReference type="Gene3D" id="1.25.40.10">
    <property type="entry name" value="Tetratricopeptide repeat domain"/>
    <property type="match status" value="2"/>
</dbReference>
<sequence>MIIKKILITGLLFSLLPVAMSEESVSVETKNRIDNVPYNERNVSFTQAGSNEFEQMITVLSQSDPDYKQAFYFANASAKLNFCQAYGYLGTFYMHGLGTKADHNEAYHAFINGVKCSDIQSIYGMSTLYASGFKNPQGRGGEEAVIEYLQKACDLEYAPAQYDLALILLKKNPKDKKGLELLKLAANDRYGPALDMYYKQYGAEYKEDSE</sequence>
<proteinExistence type="predicted"/>
<keyword evidence="1" id="KW-0732">Signal</keyword>
<dbReference type="SUPFAM" id="SSF81901">
    <property type="entry name" value="HCP-like"/>
    <property type="match status" value="1"/>
</dbReference>
<feature type="chain" id="PRO_5016035951" description="Beta-lactamase" evidence="1">
    <location>
        <begin position="22"/>
        <end position="210"/>
    </location>
</feature>
<dbReference type="OrthoDB" id="8561742at2"/>